<evidence type="ECO:0000256" key="2">
    <source>
        <dbReference type="ARBA" id="ARBA00012202"/>
    </source>
</evidence>
<dbReference type="InterPro" id="IPR038158">
    <property type="entry name" value="H-NOX_domain_sf"/>
</dbReference>
<keyword evidence="4" id="KW-0547">Nucleotide-binding</keyword>
<evidence type="ECO:0000313" key="12">
    <source>
        <dbReference type="Proteomes" id="UP000014500"/>
    </source>
</evidence>
<dbReference type="InterPro" id="IPR011644">
    <property type="entry name" value="Heme_NO-bd"/>
</dbReference>
<dbReference type="Gene3D" id="3.30.450.260">
    <property type="entry name" value="Haem NO binding associated domain"/>
    <property type="match status" value="1"/>
</dbReference>
<dbReference type="FunFam" id="3.30.70.1230:FF:000030">
    <property type="entry name" value="Si:ch211-215j19.12"/>
    <property type="match status" value="1"/>
</dbReference>
<dbReference type="AlphaFoldDB" id="T1ITQ9"/>
<evidence type="ECO:0000256" key="9">
    <source>
        <dbReference type="SAM" id="Coils"/>
    </source>
</evidence>
<dbReference type="Pfam" id="PF00211">
    <property type="entry name" value="Guanylate_cyc"/>
    <property type="match status" value="1"/>
</dbReference>
<dbReference type="Gene3D" id="6.10.250.780">
    <property type="match status" value="1"/>
</dbReference>
<dbReference type="InterPro" id="IPR029787">
    <property type="entry name" value="Nucleotide_cyclase"/>
</dbReference>
<dbReference type="InterPro" id="IPR018297">
    <property type="entry name" value="A/G_cyclase_CS"/>
</dbReference>
<dbReference type="InterPro" id="IPR011645">
    <property type="entry name" value="HNOB_dom_associated"/>
</dbReference>
<organism evidence="11 12">
    <name type="scientific">Strigamia maritima</name>
    <name type="common">European centipede</name>
    <name type="synonym">Geophilus maritimus</name>
    <dbReference type="NCBI Taxonomy" id="126957"/>
    <lineage>
        <taxon>Eukaryota</taxon>
        <taxon>Metazoa</taxon>
        <taxon>Ecdysozoa</taxon>
        <taxon>Arthropoda</taxon>
        <taxon>Myriapoda</taxon>
        <taxon>Chilopoda</taxon>
        <taxon>Pleurostigmophora</taxon>
        <taxon>Geophilomorpha</taxon>
        <taxon>Linotaeniidae</taxon>
        <taxon>Strigamia</taxon>
    </lineage>
</organism>
<dbReference type="GO" id="GO:0008074">
    <property type="term" value="C:guanylate cyclase complex, soluble"/>
    <property type="evidence" value="ECO:0007669"/>
    <property type="project" value="TreeGrafter"/>
</dbReference>
<keyword evidence="3" id="KW-0963">Cytoplasm</keyword>
<dbReference type="GO" id="GO:0070482">
    <property type="term" value="P:response to oxygen levels"/>
    <property type="evidence" value="ECO:0007669"/>
    <property type="project" value="TreeGrafter"/>
</dbReference>
<dbReference type="GO" id="GO:0004383">
    <property type="term" value="F:guanylate cyclase activity"/>
    <property type="evidence" value="ECO:0007669"/>
    <property type="project" value="UniProtKB-EC"/>
</dbReference>
<feature type="domain" description="Guanylate cyclase" evidence="10">
    <location>
        <begin position="414"/>
        <end position="544"/>
    </location>
</feature>
<dbReference type="InterPro" id="IPR001054">
    <property type="entry name" value="A/G_cyclase"/>
</dbReference>
<dbReference type="OMA" id="MGVKTMC"/>
<dbReference type="EnsemblMetazoa" id="SMAR004514-RA">
    <property type="protein sequence ID" value="SMAR004514-PA"/>
    <property type="gene ID" value="SMAR004514"/>
</dbReference>
<dbReference type="FunFam" id="3.30.450.260:FF:000002">
    <property type="entry name" value="guanylate cyclase soluble subunit alpha-2"/>
    <property type="match status" value="1"/>
</dbReference>
<evidence type="ECO:0000256" key="1">
    <source>
        <dbReference type="ARBA" id="ARBA00004496"/>
    </source>
</evidence>
<dbReference type="PROSITE" id="PS50125">
    <property type="entry name" value="GUANYLATE_CYCLASE_2"/>
    <property type="match status" value="1"/>
</dbReference>
<keyword evidence="7" id="KW-0141">cGMP biosynthesis</keyword>
<reference evidence="11" key="2">
    <citation type="submission" date="2015-02" db="UniProtKB">
        <authorList>
            <consortium name="EnsemblMetazoa"/>
        </authorList>
    </citation>
    <scope>IDENTIFICATION</scope>
</reference>
<comment type="subcellular location">
    <subcellularLocation>
        <location evidence="1">Cytoplasm</location>
    </subcellularLocation>
</comment>
<dbReference type="CDD" id="cd07302">
    <property type="entry name" value="CHD"/>
    <property type="match status" value="1"/>
</dbReference>
<evidence type="ECO:0000256" key="5">
    <source>
        <dbReference type="ARBA" id="ARBA00023134"/>
    </source>
</evidence>
<keyword evidence="5" id="KW-0342">GTP-binding</keyword>
<name>T1ITQ9_STRMM</name>
<keyword evidence="12" id="KW-1185">Reference proteome</keyword>
<dbReference type="GO" id="GO:0020037">
    <property type="term" value="F:heme binding"/>
    <property type="evidence" value="ECO:0007669"/>
    <property type="project" value="InterPro"/>
</dbReference>
<dbReference type="SUPFAM" id="SSF111126">
    <property type="entry name" value="Ligand-binding domain in the NO signalling and Golgi transport"/>
    <property type="match status" value="1"/>
</dbReference>
<dbReference type="SUPFAM" id="SSF55073">
    <property type="entry name" value="Nucleotide cyclase"/>
    <property type="match status" value="1"/>
</dbReference>
<dbReference type="PROSITE" id="PS00452">
    <property type="entry name" value="GUANYLATE_CYCLASE_1"/>
    <property type="match status" value="1"/>
</dbReference>
<accession>T1ITQ9</accession>
<evidence type="ECO:0000256" key="7">
    <source>
        <dbReference type="ARBA" id="ARBA00023293"/>
    </source>
</evidence>
<dbReference type="PANTHER" id="PTHR45655:SF13">
    <property type="entry name" value="SOLUBLE GUANYLATE CYCLASE GCY-32-RELATED"/>
    <property type="match status" value="1"/>
</dbReference>
<dbReference type="GO" id="GO:0019934">
    <property type="term" value="P:cGMP-mediated signaling"/>
    <property type="evidence" value="ECO:0007669"/>
    <property type="project" value="TreeGrafter"/>
</dbReference>
<dbReference type="PhylomeDB" id="T1ITQ9"/>
<dbReference type="HOGENOM" id="CLU_011614_4_0_1"/>
<keyword evidence="6 8" id="KW-0456">Lyase</keyword>
<dbReference type="EMBL" id="JH431494">
    <property type="status" value="NOT_ANNOTATED_CDS"/>
    <property type="molecule type" value="Genomic_DNA"/>
</dbReference>
<dbReference type="Gene3D" id="3.30.70.1230">
    <property type="entry name" value="Nucleotide cyclase"/>
    <property type="match status" value="1"/>
</dbReference>
<dbReference type="STRING" id="126957.T1ITQ9"/>
<keyword evidence="9" id="KW-0175">Coiled coil</keyword>
<evidence type="ECO:0000256" key="8">
    <source>
        <dbReference type="RuleBase" id="RU000405"/>
    </source>
</evidence>
<dbReference type="eggNOG" id="KOG4171">
    <property type="taxonomic scope" value="Eukaryota"/>
</dbReference>
<dbReference type="Pfam" id="PF07701">
    <property type="entry name" value="HNOBA"/>
    <property type="match status" value="1"/>
</dbReference>
<dbReference type="Pfam" id="PF07700">
    <property type="entry name" value="HNOB"/>
    <property type="match status" value="1"/>
</dbReference>
<proteinExistence type="inferred from homology"/>
<dbReference type="GO" id="GO:0005525">
    <property type="term" value="F:GTP binding"/>
    <property type="evidence" value="ECO:0007669"/>
    <property type="project" value="UniProtKB-KW"/>
</dbReference>
<dbReference type="InterPro" id="IPR024096">
    <property type="entry name" value="NO_sig/Golgi_transp_ligand-bd"/>
</dbReference>
<dbReference type="InterPro" id="IPR042463">
    <property type="entry name" value="HNOB_dom_associated_sf"/>
</dbReference>
<evidence type="ECO:0000313" key="11">
    <source>
        <dbReference type="EnsemblMetazoa" id="SMAR004514-PA"/>
    </source>
</evidence>
<evidence type="ECO:0000259" key="10">
    <source>
        <dbReference type="PROSITE" id="PS50125"/>
    </source>
</evidence>
<comment type="similarity">
    <text evidence="8">Belongs to the adenylyl cyclase class-4/guanylyl cyclase family.</text>
</comment>
<dbReference type="SMART" id="SM00044">
    <property type="entry name" value="CYCc"/>
    <property type="match status" value="1"/>
</dbReference>
<sequence>MYGFVHCCLEDLVLKLFGDEKWHEILEFCKFTDENASFIIHRVYKDEETLKLVGACCKVLGIDLNACLEAFGTHFLHYCQGSGYDRLLRVLGGNLEDFLTNLDYLHEHLASIYPGIHTPSFRCTRGTDGSLLLHYYSDRKGLQSIVVGLVKTIALEFFNSIVTIGDIEEDENDTHIILKIIETKHKNKVDESKLFRAVTESENPRDLFMNVSSFCQAFPFHIIFKTDFYVTQIGQSLQRILKHVWSDKPVKFLDLFLINRPHIEELTYSAIFKNQNATFVVVTLDGILNSQQPHLSIKLKGQMVPVPEADSMMFLCSPRVSGLDEMQELGIYLSDFRLNDFTRDLILMKTARRGERELLEKLEETTNQLKMAEVQLKIDQKKTDELLHSILPHKVVARLRLNLPVPAERFETVTFLFSDIVGFTAMCSHELTNPMDIVRVLNKMYTLFDVLSTMNSVYKVETIGDAYMVVGGVPEYVETHADQVVFMGLGMVAAIQQVLSPVDGQPLKMRVGIHTGPTLAGVVGQQMPRYCLFGNAVTLANKMESNSQPGRINISQESINHLIKDGYKFEKNPIENFPLTCFFVTRPGENFDLQLENEVAEIAEEEKSVERNNEIPVAVIRPAPSVDKSVNEATLHCPVTNYQQTRLSKSINPKQHLENSRLLQFFTSALCRQKSTADCNNPIPILEKINPTTQENAHAHGSNAENDISKSCVPQVRRSNLLCKFHGNQNSFTESSMTSKSFHQKAKGKD</sequence>
<dbReference type="Proteomes" id="UP000014500">
    <property type="component" value="Unassembled WGS sequence"/>
</dbReference>
<protein>
    <recommendedName>
        <fullName evidence="2">guanylate cyclase</fullName>
        <ecNumber evidence="2">4.6.1.2</ecNumber>
    </recommendedName>
</protein>
<evidence type="ECO:0000256" key="4">
    <source>
        <dbReference type="ARBA" id="ARBA00022741"/>
    </source>
</evidence>
<evidence type="ECO:0000256" key="6">
    <source>
        <dbReference type="ARBA" id="ARBA00023239"/>
    </source>
</evidence>
<dbReference type="Gene3D" id="3.90.1520.10">
    <property type="entry name" value="H-NOX domain"/>
    <property type="match status" value="1"/>
</dbReference>
<evidence type="ECO:0000256" key="3">
    <source>
        <dbReference type="ARBA" id="ARBA00022490"/>
    </source>
</evidence>
<feature type="coiled-coil region" evidence="9">
    <location>
        <begin position="348"/>
        <end position="382"/>
    </location>
</feature>
<reference evidence="12" key="1">
    <citation type="submission" date="2011-05" db="EMBL/GenBank/DDBJ databases">
        <authorList>
            <person name="Richards S.R."/>
            <person name="Qu J."/>
            <person name="Jiang H."/>
            <person name="Jhangiani S.N."/>
            <person name="Agravi P."/>
            <person name="Goodspeed R."/>
            <person name="Gross S."/>
            <person name="Mandapat C."/>
            <person name="Jackson L."/>
            <person name="Mathew T."/>
            <person name="Pu L."/>
            <person name="Thornton R."/>
            <person name="Saada N."/>
            <person name="Wilczek-Boney K.B."/>
            <person name="Lee S."/>
            <person name="Kovar C."/>
            <person name="Wu Y."/>
            <person name="Scherer S.E."/>
            <person name="Worley K.C."/>
            <person name="Muzny D.M."/>
            <person name="Gibbs R."/>
        </authorList>
    </citation>
    <scope>NUCLEOTIDE SEQUENCE</scope>
    <source>
        <strain evidence="12">Brora</strain>
    </source>
</reference>
<dbReference type="EC" id="4.6.1.2" evidence="2"/>
<dbReference type="PANTHER" id="PTHR45655">
    <property type="entry name" value="GUANYLATE CYCLASE SOLUBLE SUBUNIT BETA-2"/>
    <property type="match status" value="1"/>
</dbReference>